<sequence>MKIYGSGLPFGIPARTFVVDGSVAHPVLPFVQVLEKEKFKVTSAPGASPVRLRYGNFWKDLVADTEFFPSFLLPEKLQRWELTIDVLISSEIDQHGNHAVTITSNGFPRRGNDLVFKVVAKAADAFAASGQLLHWTDYFQGDPKAIKAKGKKQQQGS</sequence>
<accession>A0ABS4YSG3</accession>
<gene>
    <name evidence="1" type="ORF">JOF48_000530</name>
</gene>
<evidence type="ECO:0000313" key="1">
    <source>
        <dbReference type="EMBL" id="MBP2411731.1"/>
    </source>
</evidence>
<organism evidence="1 2">
    <name type="scientific">Arthrobacter stackebrandtii</name>
    <dbReference type="NCBI Taxonomy" id="272161"/>
    <lineage>
        <taxon>Bacteria</taxon>
        <taxon>Bacillati</taxon>
        <taxon>Actinomycetota</taxon>
        <taxon>Actinomycetes</taxon>
        <taxon>Micrococcales</taxon>
        <taxon>Micrococcaceae</taxon>
        <taxon>Arthrobacter</taxon>
    </lineage>
</organism>
<dbReference type="RefSeq" id="WP_209677037.1">
    <property type="nucleotide sequence ID" value="NZ_JAGIOI010000001.1"/>
</dbReference>
<evidence type="ECO:0000313" key="2">
    <source>
        <dbReference type="Proteomes" id="UP000711614"/>
    </source>
</evidence>
<comment type="caution">
    <text evidence="1">The sequence shown here is derived from an EMBL/GenBank/DDBJ whole genome shotgun (WGS) entry which is preliminary data.</text>
</comment>
<protein>
    <submittedName>
        <fullName evidence="1">Uncharacterized protein</fullName>
    </submittedName>
</protein>
<reference evidence="1 2" key="1">
    <citation type="submission" date="2021-03" db="EMBL/GenBank/DDBJ databases">
        <title>Sequencing the genomes of 1000 actinobacteria strains.</title>
        <authorList>
            <person name="Klenk H.-P."/>
        </authorList>
    </citation>
    <scope>NUCLEOTIDE SEQUENCE [LARGE SCALE GENOMIC DNA]</scope>
    <source>
        <strain evidence="1 2">DSM 16005</strain>
    </source>
</reference>
<keyword evidence="2" id="KW-1185">Reference proteome</keyword>
<proteinExistence type="predicted"/>
<dbReference type="EMBL" id="JAGIOI010000001">
    <property type="protein sequence ID" value="MBP2411731.1"/>
    <property type="molecule type" value="Genomic_DNA"/>
</dbReference>
<name>A0ABS4YSG3_9MICC</name>
<dbReference type="Proteomes" id="UP000711614">
    <property type="component" value="Unassembled WGS sequence"/>
</dbReference>